<dbReference type="Gene3D" id="3.50.80.10">
    <property type="entry name" value="D-tyrosyl-tRNA(Tyr) deacylase"/>
    <property type="match status" value="1"/>
</dbReference>
<dbReference type="KEGG" id="gtl:EP073_07520"/>
<dbReference type="PANTHER" id="PTHR10472">
    <property type="entry name" value="D-TYROSYL-TRNA TYR DEACYLASE"/>
    <property type="match status" value="1"/>
</dbReference>
<protein>
    <recommendedName>
        <fullName evidence="2">D-aminoacyl-tRNA deacylase</fullName>
        <shortName evidence="2">DTD</shortName>
        <ecNumber evidence="2">3.1.1.96</ecNumber>
    </recommendedName>
    <alternativeName>
        <fullName evidence="2">Gly-tRNA(Ala) deacylase</fullName>
        <ecNumber evidence="2">3.1.1.-</ecNumber>
    </alternativeName>
</protein>
<sequence length="152" mass="16704">MKLCIQRVSSAFVRVKGETVSEIGKGLLILFGAEKGDQEEFISFLAKKACNLRVFEDENGKMSFSVKDIDGSVITVSQFTLAADCRKGLRPDFGNALEPELAEKYYEKFADLCRTELGADKVGTGIFRAEMEVGLVNDGPVTIILEKSIQGR</sequence>
<dbReference type="SUPFAM" id="SSF69500">
    <property type="entry name" value="DTD-like"/>
    <property type="match status" value="1"/>
</dbReference>
<comment type="catalytic activity">
    <reaction evidence="2">
        <text>a D-aminoacyl-tRNA + H2O = a tRNA + a D-alpha-amino acid + H(+)</text>
        <dbReference type="Rhea" id="RHEA:13953"/>
        <dbReference type="Rhea" id="RHEA-COMP:10123"/>
        <dbReference type="Rhea" id="RHEA-COMP:10124"/>
        <dbReference type="ChEBI" id="CHEBI:15377"/>
        <dbReference type="ChEBI" id="CHEBI:15378"/>
        <dbReference type="ChEBI" id="CHEBI:59871"/>
        <dbReference type="ChEBI" id="CHEBI:78442"/>
        <dbReference type="ChEBI" id="CHEBI:79333"/>
        <dbReference type="EC" id="3.1.1.96"/>
    </reaction>
</comment>
<keyword evidence="2" id="KW-0963">Cytoplasm</keyword>
<evidence type="ECO:0000256" key="1">
    <source>
        <dbReference type="ARBA" id="ARBA00009673"/>
    </source>
</evidence>
<gene>
    <name evidence="2" type="primary">dtd</name>
    <name evidence="3" type="ORF">EP073_07520</name>
</gene>
<dbReference type="GO" id="GO:0051500">
    <property type="term" value="F:D-tyrosyl-tRNA(Tyr) deacylase activity"/>
    <property type="evidence" value="ECO:0007669"/>
    <property type="project" value="TreeGrafter"/>
</dbReference>
<dbReference type="GO" id="GO:0106026">
    <property type="term" value="F:Gly-tRNA(Ala) deacylase activity"/>
    <property type="evidence" value="ECO:0007669"/>
    <property type="project" value="UniProtKB-UniRule"/>
</dbReference>
<accession>A0A410JYV5</accession>
<keyword evidence="4" id="KW-1185">Reference proteome</keyword>
<name>A0A410JYV5_9BACT</name>
<dbReference type="PANTHER" id="PTHR10472:SF5">
    <property type="entry name" value="D-AMINOACYL-TRNA DEACYLASE 1"/>
    <property type="match status" value="1"/>
</dbReference>
<dbReference type="InterPro" id="IPR003732">
    <property type="entry name" value="Daa-tRNA_deacyls_DTD"/>
</dbReference>
<dbReference type="Proteomes" id="UP000287502">
    <property type="component" value="Chromosome"/>
</dbReference>
<dbReference type="GO" id="GO:0005737">
    <property type="term" value="C:cytoplasm"/>
    <property type="evidence" value="ECO:0007669"/>
    <property type="project" value="UniProtKB-SubCell"/>
</dbReference>
<comment type="domain">
    <text evidence="2">A Gly-cisPro motif from one monomer fits into the active site of the other monomer to allow specific chiral rejection of L-amino acids.</text>
</comment>
<keyword evidence="2 3" id="KW-0378">Hydrolase</keyword>
<dbReference type="GO" id="GO:0019478">
    <property type="term" value="P:D-amino acid catabolic process"/>
    <property type="evidence" value="ECO:0007669"/>
    <property type="project" value="UniProtKB-UniRule"/>
</dbReference>
<dbReference type="HAMAP" id="MF_00518">
    <property type="entry name" value="Deacylase_Dtd"/>
    <property type="match status" value="1"/>
</dbReference>
<dbReference type="Pfam" id="PF02580">
    <property type="entry name" value="Tyr_Deacylase"/>
    <property type="match status" value="1"/>
</dbReference>
<keyword evidence="2" id="KW-0820">tRNA-binding</keyword>
<organism evidence="3 4">
    <name type="scientific">Geovibrio thiophilus</name>
    <dbReference type="NCBI Taxonomy" id="139438"/>
    <lineage>
        <taxon>Bacteria</taxon>
        <taxon>Pseudomonadati</taxon>
        <taxon>Deferribacterota</taxon>
        <taxon>Deferribacteres</taxon>
        <taxon>Deferribacterales</taxon>
        <taxon>Geovibrionaceae</taxon>
        <taxon>Geovibrio</taxon>
    </lineage>
</organism>
<dbReference type="EMBL" id="CP035108">
    <property type="protein sequence ID" value="QAR33255.1"/>
    <property type="molecule type" value="Genomic_DNA"/>
</dbReference>
<dbReference type="InterPro" id="IPR023509">
    <property type="entry name" value="DTD-like_sf"/>
</dbReference>
<keyword evidence="2" id="KW-0694">RNA-binding</keyword>
<dbReference type="EC" id="3.1.1.96" evidence="2"/>
<dbReference type="OrthoDB" id="9801395at2"/>
<comment type="similarity">
    <text evidence="1 2">Belongs to the DTD family.</text>
</comment>
<dbReference type="GO" id="GO:0000049">
    <property type="term" value="F:tRNA binding"/>
    <property type="evidence" value="ECO:0007669"/>
    <property type="project" value="UniProtKB-UniRule"/>
</dbReference>
<comment type="catalytic activity">
    <reaction evidence="2">
        <text>glycyl-tRNA(Ala) + H2O = tRNA(Ala) + glycine + H(+)</text>
        <dbReference type="Rhea" id="RHEA:53744"/>
        <dbReference type="Rhea" id="RHEA-COMP:9657"/>
        <dbReference type="Rhea" id="RHEA-COMP:13640"/>
        <dbReference type="ChEBI" id="CHEBI:15377"/>
        <dbReference type="ChEBI" id="CHEBI:15378"/>
        <dbReference type="ChEBI" id="CHEBI:57305"/>
        <dbReference type="ChEBI" id="CHEBI:78442"/>
        <dbReference type="ChEBI" id="CHEBI:78522"/>
    </reaction>
</comment>
<comment type="subcellular location">
    <subcellularLocation>
        <location evidence="2">Cytoplasm</location>
    </subcellularLocation>
</comment>
<comment type="subunit">
    <text evidence="2">Homodimer.</text>
</comment>
<dbReference type="FunFam" id="3.50.80.10:FF:000001">
    <property type="entry name" value="D-aminoacyl-tRNA deacylase"/>
    <property type="match status" value="1"/>
</dbReference>
<proteinExistence type="inferred from homology"/>
<dbReference type="AlphaFoldDB" id="A0A410JYV5"/>
<dbReference type="NCBIfam" id="TIGR00256">
    <property type="entry name" value="D-aminoacyl-tRNA deacylase"/>
    <property type="match status" value="1"/>
</dbReference>
<evidence type="ECO:0000313" key="4">
    <source>
        <dbReference type="Proteomes" id="UP000287502"/>
    </source>
</evidence>
<dbReference type="EC" id="3.1.1.-" evidence="2"/>
<dbReference type="GO" id="GO:0043908">
    <property type="term" value="F:Ser(Gly)-tRNA(Ala) hydrolase activity"/>
    <property type="evidence" value="ECO:0007669"/>
    <property type="project" value="UniProtKB-UniRule"/>
</dbReference>
<dbReference type="RefSeq" id="WP_128466541.1">
    <property type="nucleotide sequence ID" value="NZ_CP035108.1"/>
</dbReference>
<comment type="function">
    <text evidence="2">An aminoacyl-tRNA editing enzyme that deacylates mischarged D-aminoacyl-tRNAs. Also deacylates mischarged glycyl-tRNA(Ala), protecting cells against glycine mischarging by AlaRS. Acts via tRNA-based rather than protein-based catalysis; rejects L-amino acids rather than detecting D-amino acids in the active site. By recycling D-aminoacyl-tRNA to D-amino acids and free tRNA molecules, this enzyme counteracts the toxicity associated with the formation of D-aminoacyl-tRNA entities in vivo and helps enforce protein L-homochirality.</text>
</comment>
<feature type="short sequence motif" description="Gly-cisPro motif, important for rejection of L-amino acids" evidence="2">
    <location>
        <begin position="139"/>
        <end position="140"/>
    </location>
</feature>
<evidence type="ECO:0000313" key="3">
    <source>
        <dbReference type="EMBL" id="QAR33255.1"/>
    </source>
</evidence>
<reference evidence="3 4" key="1">
    <citation type="submission" date="2019-01" db="EMBL/GenBank/DDBJ databases">
        <title>Geovibrio thiophilus DSM 11263, complete genome.</title>
        <authorList>
            <person name="Spring S."/>
            <person name="Bunk B."/>
            <person name="Sproer C."/>
        </authorList>
    </citation>
    <scope>NUCLEOTIDE SEQUENCE [LARGE SCALE GENOMIC DNA]</scope>
    <source>
        <strain evidence="3 4">DSM 11263</strain>
    </source>
</reference>
<evidence type="ECO:0000256" key="2">
    <source>
        <dbReference type="HAMAP-Rule" id="MF_00518"/>
    </source>
</evidence>